<accession>A0A1Y1Y8E2</accession>
<evidence type="ECO:0000313" key="4">
    <source>
        <dbReference type="Proteomes" id="UP000193144"/>
    </source>
</evidence>
<comment type="caution">
    <text evidence="3">The sequence shown here is derived from an EMBL/GenBank/DDBJ whole genome shotgun (WGS) entry which is preliminary data.</text>
</comment>
<reference evidence="3 4" key="1">
    <citation type="submission" date="2016-07" db="EMBL/GenBank/DDBJ databases">
        <title>Pervasive Adenine N6-methylation of Active Genes in Fungi.</title>
        <authorList>
            <consortium name="DOE Joint Genome Institute"/>
            <person name="Mondo S.J."/>
            <person name="Dannebaum R.O."/>
            <person name="Kuo R.C."/>
            <person name="Labutti K."/>
            <person name="Haridas S."/>
            <person name="Kuo A."/>
            <person name="Salamov A."/>
            <person name="Ahrendt S.R."/>
            <person name="Lipzen A."/>
            <person name="Sullivan W."/>
            <person name="Andreopoulos W.B."/>
            <person name="Clum A."/>
            <person name="Lindquist E."/>
            <person name="Daum C."/>
            <person name="Ramamoorthy G.K."/>
            <person name="Gryganskyi A."/>
            <person name="Culley D."/>
            <person name="Magnuson J.K."/>
            <person name="James T.Y."/>
            <person name="O'Malley M.A."/>
            <person name="Stajich J.E."/>
            <person name="Spatafora J.W."/>
            <person name="Visel A."/>
            <person name="Grigoriev I.V."/>
        </authorList>
    </citation>
    <scope>NUCLEOTIDE SEQUENCE [LARGE SCALE GENOMIC DNA]</scope>
    <source>
        <strain evidence="3 4">CBS 115471</strain>
    </source>
</reference>
<sequence length="308" mass="34146">MLARLRLSKHFFRSKVTTYPARMSTFTLPNSEPACDVNLPENLTKDQLLAFPAFKNWIATLQHSLSLQKEKEHTFHSSPYKLRKIDVQAVDWFGPKKLGFVKIQAQVTNDDDEWLPGAVFLRGGSVGMLIILQPDDVPSGAETDKHVLLTVQPRIAAGSLALAELPAGMLDDGTFSGKAAQEISEETGLEVPEDQLLDMTKLALEGTTTSPSTTQGWDGKDLRENLQNAMYPSPGGCDEFIPLFLYQKRVPRSQLDQWRGKLTGLREEGEKITVKLVLLGELWKEGGRDAKALAALALYEGLRKEGKI</sequence>
<dbReference type="STRING" id="1231657.A0A1Y1Y8E2"/>
<dbReference type="CDD" id="cd03424">
    <property type="entry name" value="NUDIX_ADPRase_Nudt5_UGPPase_Nudt14"/>
    <property type="match status" value="1"/>
</dbReference>
<gene>
    <name evidence="3" type="ORF">BCR34DRAFT_629219</name>
</gene>
<keyword evidence="4" id="KW-1185">Reference proteome</keyword>
<comment type="cofactor">
    <cofactor evidence="1">
        <name>Mg(2+)</name>
        <dbReference type="ChEBI" id="CHEBI:18420"/>
    </cofactor>
</comment>
<dbReference type="PANTHER" id="PTHR11839:SF18">
    <property type="entry name" value="NUDIX HYDROLASE DOMAIN-CONTAINING PROTEIN"/>
    <property type="match status" value="1"/>
</dbReference>
<dbReference type="AlphaFoldDB" id="A0A1Y1Y8E2"/>
<protein>
    <submittedName>
        <fullName evidence="3">NUDIX family hydrolase</fullName>
    </submittedName>
</protein>
<dbReference type="EMBL" id="MCFA01000313">
    <property type="protein sequence ID" value="ORX94290.1"/>
    <property type="molecule type" value="Genomic_DNA"/>
</dbReference>
<dbReference type="GO" id="GO:0006753">
    <property type="term" value="P:nucleoside phosphate metabolic process"/>
    <property type="evidence" value="ECO:0007669"/>
    <property type="project" value="TreeGrafter"/>
</dbReference>
<dbReference type="SUPFAM" id="SSF55811">
    <property type="entry name" value="Nudix"/>
    <property type="match status" value="1"/>
</dbReference>
<dbReference type="PANTHER" id="PTHR11839">
    <property type="entry name" value="UDP/ADP-SUGAR PYROPHOSPHATASE"/>
    <property type="match status" value="1"/>
</dbReference>
<dbReference type="GO" id="GO:0080042">
    <property type="term" value="F:ADP-glucose pyrophosphohydrolase activity"/>
    <property type="evidence" value="ECO:0007669"/>
    <property type="project" value="TreeGrafter"/>
</dbReference>
<dbReference type="GO" id="GO:0019693">
    <property type="term" value="P:ribose phosphate metabolic process"/>
    <property type="evidence" value="ECO:0007669"/>
    <property type="project" value="TreeGrafter"/>
</dbReference>
<organism evidence="3 4">
    <name type="scientific">Clohesyomyces aquaticus</name>
    <dbReference type="NCBI Taxonomy" id="1231657"/>
    <lineage>
        <taxon>Eukaryota</taxon>
        <taxon>Fungi</taxon>
        <taxon>Dikarya</taxon>
        <taxon>Ascomycota</taxon>
        <taxon>Pezizomycotina</taxon>
        <taxon>Dothideomycetes</taxon>
        <taxon>Pleosporomycetidae</taxon>
        <taxon>Pleosporales</taxon>
        <taxon>Lindgomycetaceae</taxon>
        <taxon>Clohesyomyces</taxon>
    </lineage>
</organism>
<evidence type="ECO:0000256" key="1">
    <source>
        <dbReference type="ARBA" id="ARBA00001946"/>
    </source>
</evidence>
<dbReference type="GO" id="GO:0080041">
    <property type="term" value="F:ADP-ribose pyrophosphohydrolase activity"/>
    <property type="evidence" value="ECO:0007669"/>
    <property type="project" value="TreeGrafter"/>
</dbReference>
<dbReference type="InterPro" id="IPR015797">
    <property type="entry name" value="NUDIX_hydrolase-like_dom_sf"/>
</dbReference>
<evidence type="ECO:0000256" key="2">
    <source>
        <dbReference type="ARBA" id="ARBA00022801"/>
    </source>
</evidence>
<proteinExistence type="predicted"/>
<dbReference type="OrthoDB" id="10249920at2759"/>
<evidence type="ECO:0000313" key="3">
    <source>
        <dbReference type="EMBL" id="ORX94290.1"/>
    </source>
</evidence>
<dbReference type="FunFam" id="3.90.79.10:FF:000068">
    <property type="entry name" value="NUDIX family hydrolase, putative"/>
    <property type="match status" value="1"/>
</dbReference>
<name>A0A1Y1Y8E2_9PLEO</name>
<keyword evidence="2 3" id="KW-0378">Hydrolase</keyword>
<dbReference type="Proteomes" id="UP000193144">
    <property type="component" value="Unassembled WGS sequence"/>
</dbReference>
<dbReference type="Gene3D" id="3.90.79.10">
    <property type="entry name" value="Nucleoside Triphosphate Pyrophosphohydrolase"/>
    <property type="match status" value="1"/>
</dbReference>